<dbReference type="Proteomes" id="UP001059607">
    <property type="component" value="Chromosome"/>
</dbReference>
<dbReference type="EMBL" id="CP101125">
    <property type="protein sequence ID" value="UTO14980.1"/>
    <property type="molecule type" value="Genomic_DNA"/>
</dbReference>
<evidence type="ECO:0000313" key="2">
    <source>
        <dbReference type="EMBL" id="UTO14980.1"/>
    </source>
</evidence>
<proteinExistence type="predicted"/>
<keyword evidence="2" id="KW-0547">Nucleotide-binding</keyword>
<dbReference type="PANTHER" id="PTHR32114">
    <property type="entry name" value="ABC TRANSPORTER ABCH.3"/>
    <property type="match status" value="1"/>
</dbReference>
<dbReference type="InterPro" id="IPR027417">
    <property type="entry name" value="P-loop_NTPase"/>
</dbReference>
<dbReference type="Pfam" id="PF13476">
    <property type="entry name" value="AAA_23"/>
    <property type="match status" value="1"/>
</dbReference>
<gene>
    <name evidence="2" type="ORF">NK667_01030</name>
</gene>
<accession>A0ABY5EL80</accession>
<reference evidence="2" key="1">
    <citation type="submission" date="2022-07" db="EMBL/GenBank/DDBJ databases">
        <title>Pseudomonas nunamit sp. nov. an antifungal species isolated from Greenland.</title>
        <authorList>
            <person name="Ntana F."/>
            <person name="Hennessy R.C."/>
            <person name="Zervas A."/>
            <person name="Stougaard P."/>
        </authorList>
    </citation>
    <scope>NUCLEOTIDE SEQUENCE</scope>
    <source>
        <strain evidence="2">In5</strain>
    </source>
</reference>
<keyword evidence="3" id="KW-1185">Reference proteome</keyword>
<name>A0ABY5EL80_9PSED</name>
<dbReference type="PANTHER" id="PTHR32114:SF2">
    <property type="entry name" value="ABC TRANSPORTER ABCH.3"/>
    <property type="match status" value="1"/>
</dbReference>
<dbReference type="SUPFAM" id="SSF52540">
    <property type="entry name" value="P-loop containing nucleoside triphosphate hydrolases"/>
    <property type="match status" value="1"/>
</dbReference>
<organism evidence="2 3">
    <name type="scientific">Pseudomonas nunensis</name>
    <dbReference type="NCBI Taxonomy" id="2961896"/>
    <lineage>
        <taxon>Bacteria</taxon>
        <taxon>Pseudomonadati</taxon>
        <taxon>Pseudomonadota</taxon>
        <taxon>Gammaproteobacteria</taxon>
        <taxon>Pseudomonadales</taxon>
        <taxon>Pseudomonadaceae</taxon>
        <taxon>Pseudomonas</taxon>
    </lineage>
</organism>
<evidence type="ECO:0000259" key="1">
    <source>
        <dbReference type="Pfam" id="PF13476"/>
    </source>
</evidence>
<dbReference type="InterPro" id="IPR038729">
    <property type="entry name" value="Rad50/SbcC_AAA"/>
</dbReference>
<evidence type="ECO:0000313" key="3">
    <source>
        <dbReference type="Proteomes" id="UP001059607"/>
    </source>
</evidence>
<keyword evidence="2" id="KW-0067">ATP-binding</keyword>
<feature type="domain" description="Rad50/SbcC-type AAA" evidence="1">
    <location>
        <begin position="8"/>
        <end position="212"/>
    </location>
</feature>
<sequence length="797" mass="91036">MYKIGRFEIENFKSISKKLSLNFSEVDTVIFDGPNGFGKTTLFDAIELCFTGKISRFESATGSSDQKAKNSHILKYDNSKSTTIILELINTIDKTTLVIKAYISPDIKGIKASVRDYHLCILRTYKRSWETDDKWLELTQNNLGDFIGLKSIESLFHIQHYIQQEETAGFLKNNNEGSRHKQLSHLFGTEKQTTEFEKIEKLRKALDFAFKKTTVELAELKKLASSFITPNQTTTEKNTNSLPSGKCPLLLQPNINTIDTEKITFLKASLDTVRHIADAPGIYTTLSSNNTVDILLLDRDQQLNDLIRLGSADSFSEIQKLYRTQNKWLTLSTKVDAARMLISMHQEDNNAISENFIDKITSHYPPDNATLKSVQELNSVRLQNKGLSLALNQINSSRISLIDAYKALNQKEPEGEVSCPLCGDVKKSGLSELISDVDTHYSRLMSQASQSTQRIAEILEKLIPDYILKTINRCQHIVDKYSKYFTNSQKVFFEQKLINEDRFEKFKKVQSWLNDKNIDTSALIDNGIYKFRADYSTQLARLKSSINQTKIPISDELPKFQDIITAAKFLEMDKAVLMTITNNDITNDYNFLTQIDLHNKNELINRNLDLQNTLNNRLSKISDRKLDILEVSTIYKKEIQSYESIVAAKIAIPFYVYSSKVLQTRPEGTGIFLKTLDTGSKGSIPYIRFCSERNDDHDAWYTMSSGQLSGLIISFALAMNKLYPSKLKCVLIDDPMQSMDEINMASLTQLLRYEFSEHQFILSTHDTNISSYMNYKFNRSGKIVDRINLKNRAMTFN</sequence>
<dbReference type="GO" id="GO:0005524">
    <property type="term" value="F:ATP binding"/>
    <property type="evidence" value="ECO:0007669"/>
    <property type="project" value="UniProtKB-KW"/>
</dbReference>
<dbReference type="RefSeq" id="WP_054613609.1">
    <property type="nucleotide sequence ID" value="NZ_CP101125.1"/>
</dbReference>
<protein>
    <submittedName>
        <fullName evidence="2">ATP-binding protein</fullName>
    </submittedName>
</protein>
<dbReference type="Gene3D" id="3.40.50.300">
    <property type="entry name" value="P-loop containing nucleotide triphosphate hydrolases"/>
    <property type="match status" value="2"/>
</dbReference>